<dbReference type="PANTHER" id="PTHR30250:SF11">
    <property type="entry name" value="O-ANTIGEN TRANSPORTER-RELATED"/>
    <property type="match status" value="1"/>
</dbReference>
<comment type="subcellular location">
    <subcellularLocation>
        <location evidence="1">Cell membrane</location>
        <topology evidence="1">Multi-pass membrane protein</topology>
    </subcellularLocation>
</comment>
<feature type="transmembrane region" description="Helical" evidence="6">
    <location>
        <begin position="332"/>
        <end position="352"/>
    </location>
</feature>
<feature type="transmembrane region" description="Helical" evidence="6">
    <location>
        <begin position="41"/>
        <end position="61"/>
    </location>
</feature>
<evidence type="ECO:0000313" key="8">
    <source>
        <dbReference type="Proteomes" id="UP001476807"/>
    </source>
</evidence>
<keyword evidence="5 6" id="KW-0472">Membrane</keyword>
<feature type="transmembrane region" description="Helical" evidence="6">
    <location>
        <begin position="145"/>
        <end position="164"/>
    </location>
</feature>
<name>A0ABV1RX49_9BACT</name>
<evidence type="ECO:0000256" key="5">
    <source>
        <dbReference type="ARBA" id="ARBA00023136"/>
    </source>
</evidence>
<feature type="transmembrane region" description="Helical" evidence="6">
    <location>
        <begin position="384"/>
        <end position="406"/>
    </location>
</feature>
<dbReference type="RefSeq" id="WP_350413502.1">
    <property type="nucleotide sequence ID" value="NZ_JBEOKT010000016.1"/>
</dbReference>
<accession>A0ABV1RX49</accession>
<dbReference type="Pfam" id="PF01943">
    <property type="entry name" value="Polysacc_synt"/>
    <property type="match status" value="1"/>
</dbReference>
<sequence length="445" mass="50644">MSKSVLVKNIFSVGIIQVVNYLFPLITIPIVTRIIGPDKFGVLNFTTAFVAYFVLLIGYGFDLTATRRIAADPDNVDKRSKVFSEVFSTQCLLMLVSIVFFVIVMLFVPQFREERLVAAFTFITCFATLMTQNWLFQAMQDLPKIAILNMISKVLFTTVIVLTIREKSDYIWIPLIISSIDLTIATASFIWAIYKYKLKLYVSKLRFCLELLWEEKIYFFSLCVISLYSNTNIIVLGMVQKPEEVGYYTAGLKLILIVKALVFLPLAQAVFPYMGKAFGESFQKGITIAQKLIPVILSLTLFIGFGILISSPLFIGFLYGEAFTPAIEVCRVLSFIPMLVALNTVLGIHLMMNLKMDKQFFRIICLSAVVGIPLNYYLVRSYGYMGPAYTLVFIEVLNFVSLYAILKSRGIEIFNGSYFKPSYFYKMLQMLQRRAMAKYNAYLIG</sequence>
<feature type="transmembrane region" description="Helical" evidence="6">
    <location>
        <begin position="292"/>
        <end position="320"/>
    </location>
</feature>
<feature type="transmembrane region" description="Helical" evidence="6">
    <location>
        <begin position="245"/>
        <end position="271"/>
    </location>
</feature>
<evidence type="ECO:0000256" key="4">
    <source>
        <dbReference type="ARBA" id="ARBA00022989"/>
    </source>
</evidence>
<dbReference type="PANTHER" id="PTHR30250">
    <property type="entry name" value="PST FAMILY PREDICTED COLANIC ACID TRANSPORTER"/>
    <property type="match status" value="1"/>
</dbReference>
<keyword evidence="8" id="KW-1185">Reference proteome</keyword>
<evidence type="ECO:0000256" key="2">
    <source>
        <dbReference type="ARBA" id="ARBA00022475"/>
    </source>
</evidence>
<dbReference type="Proteomes" id="UP001476807">
    <property type="component" value="Unassembled WGS sequence"/>
</dbReference>
<feature type="transmembrane region" description="Helical" evidence="6">
    <location>
        <begin position="359"/>
        <end position="378"/>
    </location>
</feature>
<evidence type="ECO:0000313" key="7">
    <source>
        <dbReference type="EMBL" id="MER2998973.1"/>
    </source>
</evidence>
<dbReference type="InterPro" id="IPR002797">
    <property type="entry name" value="Polysacc_synth"/>
</dbReference>
<keyword evidence="2" id="KW-1003">Cell membrane</keyword>
<dbReference type="InterPro" id="IPR050833">
    <property type="entry name" value="Poly_Biosynth_Transport"/>
</dbReference>
<feature type="transmembrane region" description="Helical" evidence="6">
    <location>
        <begin position="12"/>
        <end position="35"/>
    </location>
</feature>
<feature type="transmembrane region" description="Helical" evidence="6">
    <location>
        <begin position="82"/>
        <end position="109"/>
    </location>
</feature>
<proteinExistence type="predicted"/>
<protein>
    <submittedName>
        <fullName evidence="7">Oligosaccharide flippase family protein</fullName>
    </submittedName>
</protein>
<feature type="transmembrane region" description="Helical" evidence="6">
    <location>
        <begin position="115"/>
        <end position="136"/>
    </location>
</feature>
<organism evidence="7 8">
    <name type="scientific">Pontibacter populi</name>
    <dbReference type="NCBI Taxonomy" id="890055"/>
    <lineage>
        <taxon>Bacteria</taxon>
        <taxon>Pseudomonadati</taxon>
        <taxon>Bacteroidota</taxon>
        <taxon>Cytophagia</taxon>
        <taxon>Cytophagales</taxon>
        <taxon>Hymenobacteraceae</taxon>
        <taxon>Pontibacter</taxon>
    </lineage>
</organism>
<gene>
    <name evidence="7" type="ORF">ABS362_15570</name>
</gene>
<evidence type="ECO:0000256" key="1">
    <source>
        <dbReference type="ARBA" id="ARBA00004651"/>
    </source>
</evidence>
<feature type="transmembrane region" description="Helical" evidence="6">
    <location>
        <begin position="170"/>
        <end position="196"/>
    </location>
</feature>
<feature type="transmembrane region" description="Helical" evidence="6">
    <location>
        <begin position="217"/>
        <end position="239"/>
    </location>
</feature>
<keyword evidence="4 6" id="KW-1133">Transmembrane helix</keyword>
<reference evidence="7 8" key="1">
    <citation type="submission" date="2024-06" db="EMBL/GenBank/DDBJ databases">
        <title>Pontibacter populi HYL7-15.</title>
        <authorList>
            <person name="Kim M.K."/>
        </authorList>
    </citation>
    <scope>NUCLEOTIDE SEQUENCE [LARGE SCALE GENOMIC DNA]</scope>
    <source>
        <strain evidence="7 8">HYL7-15</strain>
    </source>
</reference>
<keyword evidence="3 6" id="KW-0812">Transmembrane</keyword>
<evidence type="ECO:0000256" key="6">
    <source>
        <dbReference type="SAM" id="Phobius"/>
    </source>
</evidence>
<dbReference type="EMBL" id="JBEOKT010000016">
    <property type="protein sequence ID" value="MER2998973.1"/>
    <property type="molecule type" value="Genomic_DNA"/>
</dbReference>
<comment type="caution">
    <text evidence="7">The sequence shown here is derived from an EMBL/GenBank/DDBJ whole genome shotgun (WGS) entry which is preliminary data.</text>
</comment>
<evidence type="ECO:0000256" key="3">
    <source>
        <dbReference type="ARBA" id="ARBA00022692"/>
    </source>
</evidence>